<organism evidence="1 2">
    <name type="scientific">Caldicellulosiruptor acetigenus 6A</name>
    <dbReference type="NCBI Taxonomy" id="632516"/>
    <lineage>
        <taxon>Bacteria</taxon>
        <taxon>Bacillati</taxon>
        <taxon>Bacillota</taxon>
        <taxon>Bacillota incertae sedis</taxon>
        <taxon>Caldicellulosiruptorales</taxon>
        <taxon>Caldicellulosiruptoraceae</taxon>
        <taxon>Caldicellulosiruptor</taxon>
    </lineage>
</organism>
<reference evidence="1 2" key="1">
    <citation type="submission" date="2011-08" db="EMBL/GenBank/DDBJ databases">
        <title>Complete sequence of Caldicellulosiruptor lactoaceticus 6A.</title>
        <authorList>
            <consortium name="US DOE Joint Genome Institute"/>
            <person name="Lucas S."/>
            <person name="Han J."/>
            <person name="Lapidus A."/>
            <person name="Cheng J.-F."/>
            <person name="Goodwin L."/>
            <person name="Pitluck S."/>
            <person name="Peters L."/>
            <person name="Davenport K."/>
            <person name="Detter J.C."/>
            <person name="Han C."/>
            <person name="Tapia R."/>
            <person name="Land M."/>
            <person name="Hauser L."/>
            <person name="Kyrpides N."/>
            <person name="Ivanova N."/>
            <person name="Ovchinnikova G."/>
            <person name="Pagani I."/>
            <person name="Blumer-Schuette S.E."/>
            <person name="Kelly R.M."/>
            <person name="Woyke T."/>
        </authorList>
    </citation>
    <scope>NUCLEOTIDE SEQUENCE [LARGE SCALE GENOMIC DNA]</scope>
    <source>
        <strain evidence="1 2">6A</strain>
    </source>
</reference>
<evidence type="ECO:0000313" key="1">
    <source>
        <dbReference type="EMBL" id="AEM74952.1"/>
    </source>
</evidence>
<dbReference type="PANTHER" id="PTHR34504:SF2">
    <property type="entry name" value="UPF0150 PROTEIN SSL0259"/>
    <property type="match status" value="1"/>
</dbReference>
<dbReference type="Proteomes" id="UP000009257">
    <property type="component" value="Chromosome"/>
</dbReference>
<dbReference type="InterPro" id="IPR051404">
    <property type="entry name" value="TA_system_antitoxin"/>
</dbReference>
<dbReference type="InterPro" id="IPR035069">
    <property type="entry name" value="TTHA1013/TTHA0281-like"/>
</dbReference>
<dbReference type="InterPro" id="IPR008651">
    <property type="entry name" value="Uncharacterised_HicB"/>
</dbReference>
<protein>
    <submittedName>
        <fullName evidence="1">Uncharacterized protein family UPF0150</fullName>
    </submittedName>
</protein>
<accession>G2PYN3</accession>
<dbReference type="EMBL" id="CP003001">
    <property type="protein sequence ID" value="AEM74952.1"/>
    <property type="molecule type" value="Genomic_DNA"/>
</dbReference>
<dbReference type="InterPro" id="IPR013321">
    <property type="entry name" value="Arc_rbn_hlx_hlx"/>
</dbReference>
<dbReference type="Gene3D" id="1.10.1220.10">
    <property type="entry name" value="Met repressor-like"/>
    <property type="match status" value="1"/>
</dbReference>
<dbReference type="KEGG" id="clc:Calla_2426"/>
<dbReference type="RefSeq" id="WP_014043399.1">
    <property type="nucleotide sequence ID" value="NC_015949.1"/>
</dbReference>
<dbReference type="InterPro" id="IPR010985">
    <property type="entry name" value="Ribbon_hlx_hlx"/>
</dbReference>
<dbReference type="SUPFAM" id="SSF47598">
    <property type="entry name" value="Ribbon-helix-helix"/>
    <property type="match status" value="1"/>
</dbReference>
<evidence type="ECO:0000313" key="2">
    <source>
        <dbReference type="Proteomes" id="UP000009257"/>
    </source>
</evidence>
<dbReference type="SUPFAM" id="SSF143100">
    <property type="entry name" value="TTHA1013/TTHA0281-like"/>
    <property type="match status" value="1"/>
</dbReference>
<dbReference type="PANTHER" id="PTHR34504">
    <property type="entry name" value="ANTITOXIN HICB"/>
    <property type="match status" value="1"/>
</dbReference>
<proteinExistence type="predicted"/>
<dbReference type="HOGENOM" id="CLU_125405_0_0_9"/>
<name>G2PYN3_9FIRM</name>
<dbReference type="AlphaFoldDB" id="G2PYN3"/>
<gene>
    <name evidence="1" type="ORF">Calla_2426</name>
</gene>
<dbReference type="GO" id="GO:0006355">
    <property type="term" value="P:regulation of DNA-templated transcription"/>
    <property type="evidence" value="ECO:0007669"/>
    <property type="project" value="InterPro"/>
</dbReference>
<sequence>MDYKVEIIKLSEEDGGGYIAIVPKLPGCISDGNTPQEALENVQDAIKCWIETAKEKGLPIPSPEEYKEDYKEEYSGRLVLRIPKSLHKRLAQEAKKEGVSLNSFIQHLISYALGCRDNDLSKMLKQPYIIPPVISEDLNILESGEKRKTKT</sequence>
<dbReference type="Gene3D" id="3.30.160.250">
    <property type="match status" value="1"/>
</dbReference>
<dbReference type="Pfam" id="PF05534">
    <property type="entry name" value="HicB"/>
    <property type="match status" value="1"/>
</dbReference>